<accession>A0A6A6WTF9</accession>
<dbReference type="AlphaFoldDB" id="A0A6A6WTF9"/>
<dbReference type="InterPro" id="IPR001525">
    <property type="entry name" value="C5_MeTfrase"/>
</dbReference>
<dbReference type="OrthoDB" id="5376140at2759"/>
<dbReference type="GO" id="GO:0032259">
    <property type="term" value="P:methylation"/>
    <property type="evidence" value="ECO:0007669"/>
    <property type="project" value="UniProtKB-KW"/>
</dbReference>
<feature type="active site" evidence="8">
    <location>
        <position position="712"/>
    </location>
</feature>
<dbReference type="GO" id="GO:0003677">
    <property type="term" value="F:DNA binding"/>
    <property type="evidence" value="ECO:0007669"/>
    <property type="project" value="UniProtKB-KW"/>
</dbReference>
<evidence type="ECO:0000256" key="9">
    <source>
        <dbReference type="SAM" id="MobiDB-lite"/>
    </source>
</evidence>
<evidence type="ECO:0000256" key="5">
    <source>
        <dbReference type="ARBA" id="ARBA00022691"/>
    </source>
</evidence>
<dbReference type="InterPro" id="IPR043151">
    <property type="entry name" value="BAH_sf"/>
</dbReference>
<keyword evidence="4 8" id="KW-0808">Transferase</keyword>
<dbReference type="Pfam" id="PF25423">
    <property type="entry name" value="DUF7893"/>
    <property type="match status" value="1"/>
</dbReference>
<dbReference type="GO" id="GO:0044027">
    <property type="term" value="P:negative regulation of gene expression via chromosomal CpG island methylation"/>
    <property type="evidence" value="ECO:0007669"/>
    <property type="project" value="TreeGrafter"/>
</dbReference>
<dbReference type="GO" id="GO:0003886">
    <property type="term" value="F:DNA (cytosine-5-)-methyltransferase activity"/>
    <property type="evidence" value="ECO:0007669"/>
    <property type="project" value="UniProtKB-EC"/>
</dbReference>
<evidence type="ECO:0000259" key="10">
    <source>
        <dbReference type="PROSITE" id="PS51038"/>
    </source>
</evidence>
<dbReference type="InterPro" id="IPR057215">
    <property type="entry name" value="DUF7893"/>
</dbReference>
<dbReference type="GO" id="GO:0005634">
    <property type="term" value="C:nucleus"/>
    <property type="evidence" value="ECO:0007669"/>
    <property type="project" value="UniProtKB-SubCell"/>
</dbReference>
<evidence type="ECO:0000256" key="6">
    <source>
        <dbReference type="ARBA" id="ARBA00023125"/>
    </source>
</evidence>
<evidence type="ECO:0000256" key="2">
    <source>
        <dbReference type="ARBA" id="ARBA00011975"/>
    </source>
</evidence>
<dbReference type="PROSITE" id="PS51679">
    <property type="entry name" value="SAM_MT_C5"/>
    <property type="match status" value="1"/>
</dbReference>
<name>A0A6A6WTF9_9PLEO</name>
<keyword evidence="5 8" id="KW-0949">S-adenosyl-L-methionine</keyword>
<dbReference type="SUPFAM" id="SSF53335">
    <property type="entry name" value="S-adenosyl-L-methionine-dependent methyltransferases"/>
    <property type="match status" value="1"/>
</dbReference>
<evidence type="ECO:0000256" key="7">
    <source>
        <dbReference type="ARBA" id="ARBA00023242"/>
    </source>
</evidence>
<comment type="subcellular location">
    <subcellularLocation>
        <location evidence="1">Nucleus</location>
    </subcellularLocation>
</comment>
<dbReference type="InterPro" id="IPR050390">
    <property type="entry name" value="C5-Methyltransferase"/>
</dbReference>
<dbReference type="Gene3D" id="3.90.120.10">
    <property type="entry name" value="DNA Methylase, subunit A, domain 2"/>
    <property type="match status" value="1"/>
</dbReference>
<dbReference type="PANTHER" id="PTHR10629">
    <property type="entry name" value="CYTOSINE-SPECIFIC METHYLTRANSFERASE"/>
    <property type="match status" value="1"/>
</dbReference>
<feature type="compositionally biased region" description="Low complexity" evidence="9">
    <location>
        <begin position="1194"/>
        <end position="1204"/>
    </location>
</feature>
<proteinExistence type="inferred from homology"/>
<evidence type="ECO:0000256" key="1">
    <source>
        <dbReference type="ARBA" id="ARBA00004123"/>
    </source>
</evidence>
<keyword evidence="6" id="KW-0238">DNA-binding</keyword>
<feature type="region of interest" description="Disordered" evidence="9">
    <location>
        <begin position="1147"/>
        <end position="1213"/>
    </location>
</feature>
<evidence type="ECO:0000256" key="3">
    <source>
        <dbReference type="ARBA" id="ARBA00022603"/>
    </source>
</evidence>
<evidence type="ECO:0000256" key="4">
    <source>
        <dbReference type="ARBA" id="ARBA00022679"/>
    </source>
</evidence>
<evidence type="ECO:0000256" key="8">
    <source>
        <dbReference type="PROSITE-ProRule" id="PRU01016"/>
    </source>
</evidence>
<feature type="domain" description="BAH" evidence="10">
    <location>
        <begin position="337"/>
        <end position="459"/>
    </location>
</feature>
<organism evidence="11 12">
    <name type="scientific">Melanomma pulvis-pyrius CBS 109.77</name>
    <dbReference type="NCBI Taxonomy" id="1314802"/>
    <lineage>
        <taxon>Eukaryota</taxon>
        <taxon>Fungi</taxon>
        <taxon>Dikarya</taxon>
        <taxon>Ascomycota</taxon>
        <taxon>Pezizomycotina</taxon>
        <taxon>Dothideomycetes</taxon>
        <taxon>Pleosporomycetidae</taxon>
        <taxon>Pleosporales</taxon>
        <taxon>Melanommataceae</taxon>
        <taxon>Melanomma</taxon>
    </lineage>
</organism>
<dbReference type="PANTHER" id="PTHR10629:SF54">
    <property type="entry name" value="DNA METHYLTRANSFERASE DIM-2"/>
    <property type="match status" value="1"/>
</dbReference>
<feature type="compositionally biased region" description="Basic and acidic residues" evidence="9">
    <location>
        <begin position="1173"/>
        <end position="1188"/>
    </location>
</feature>
<feature type="region of interest" description="Disordered" evidence="9">
    <location>
        <begin position="1085"/>
        <end position="1115"/>
    </location>
</feature>
<dbReference type="InterPro" id="IPR001025">
    <property type="entry name" value="BAH_dom"/>
</dbReference>
<dbReference type="Gene3D" id="2.30.30.490">
    <property type="match status" value="1"/>
</dbReference>
<evidence type="ECO:0000313" key="11">
    <source>
        <dbReference type="EMBL" id="KAF2787362.1"/>
    </source>
</evidence>
<feature type="compositionally biased region" description="Low complexity" evidence="9">
    <location>
        <begin position="1085"/>
        <end position="1094"/>
    </location>
</feature>
<dbReference type="InterPro" id="IPR029063">
    <property type="entry name" value="SAM-dependent_MTases_sf"/>
</dbReference>
<protein>
    <recommendedName>
        <fullName evidence="2">DNA (cytosine-5-)-methyltransferase</fullName>
        <ecNumber evidence="2">2.1.1.37</ecNumber>
    </recommendedName>
</protein>
<feature type="compositionally biased region" description="Polar residues" evidence="9">
    <location>
        <begin position="1162"/>
        <end position="1172"/>
    </location>
</feature>
<sequence>MTNKTHVQVKPWPSDFPRSSAINWIPPEQIMTELDALEQLKNEWIRNPHREPDHSGTRNREIIILDLDDYDIYGTPGSKREYDFVSFHLLSPEVANVSLDGLISHGNTRLRINCVPILSYSIEGYDDADDGAITIFVQTKQAYKDRTYDIWYRLTNKPSAAYERFYKTFVWIATFGKHFVDYLGSRPDSTVGLCDFRGRFYSWLKTRFNQGAYFHDWYKEFGKADFRSQVNAYIGYLYNQAYNLSNREMLLRHPIWADCMVGDRLSIKKQPLNCDMTITTPFVYQCFKDMYFGYCLEDMTPSEAVMGELEKQKRLLGFPKDMLLRPSESQARPYTPMVFKIGDVIGVPPDTNGLQKTADADWLAYVQKVEPLDNGVQRLYVLWLYRPSDTIIKNTPYPIDKEFFLSDNCNCGSADAPLLSTEVLRLYSVDWWPKDLNTRHDILVRQKYITQEKSFVALKRSSLTCRCDQTTAVKFYEPGETVYMKARHSKSGPRMLEPVVISEVKTGNMVIVRRLRRLNPDCMNALGSTRRRGISANELVWTDEFEEVSTKKLNRRCHIRFFPKEDILTGNVPLPYNRRGNGDFWFFCTKLTKVDEKRSRLEFLSDAPSSLTQGFDPKSTPPFKKLTGLSIFSGSGNFDRGLEEGGAVDIRTTVDFSPEAIHTQKANARHPETLNLYCGSVDDFLEAVLTGTHHKSIARIGEVQFIAGGSPCPGFSALQLDPFGERSCRNASHITTICSYTDIFRPQYAIFENVVNMSATRKGYESQNVLSHVVACFVAMGYQTQFAIVDAWNYSSAQSRERLCISIAAPSVEPISHPWHTHRHPETVRGRRLGKQLDGASFGDREKHDTAFHFATAGEATSDLPNIGTGSIQACISFPDHRLAAPMSLKDRLITKHVPTYPPGQGYAEALRLGLIPQAARKNMSEMGKSFRRAKKDGLFPTITTTISAQNSRQSGVLHWEQPRPISIQEARRAQGFLDHEVIIGTPSQQLKQIGNAVDRNVALALGLALRSAWEKSCARNQRLLITANRHAVPKTISKTKHDIPNGNGVSSVREVAEPIHSKVSGIFGKGRLVPLSAALQTSPATPAALSASTKNQRDENIDSKRTYASSKSLEPRKKIRLSGLELEEREETQHLELVVRPTFVSKEKAPGSMHDEDDINNNRLSVGQSKEMTPKESFQKFEWRRTEAGSVRSQSTDQTSTSDLVKRTRRSGHQIEFTPTAWDKTVESMIRKKAI</sequence>
<gene>
    <name evidence="11" type="ORF">K505DRAFT_421827</name>
</gene>
<evidence type="ECO:0000313" key="12">
    <source>
        <dbReference type="Proteomes" id="UP000799757"/>
    </source>
</evidence>
<keyword evidence="3 8" id="KW-0489">Methyltransferase</keyword>
<dbReference type="GO" id="GO:0003682">
    <property type="term" value="F:chromatin binding"/>
    <property type="evidence" value="ECO:0007669"/>
    <property type="project" value="InterPro"/>
</dbReference>
<keyword evidence="7" id="KW-0539">Nucleus</keyword>
<feature type="compositionally biased region" description="Basic and acidic residues" evidence="9">
    <location>
        <begin position="1096"/>
        <end position="1106"/>
    </location>
</feature>
<dbReference type="EMBL" id="MU002328">
    <property type="protein sequence ID" value="KAF2787362.1"/>
    <property type="molecule type" value="Genomic_DNA"/>
</dbReference>
<dbReference type="Proteomes" id="UP000799757">
    <property type="component" value="Unassembled WGS sequence"/>
</dbReference>
<reference evidence="11" key="1">
    <citation type="journal article" date="2020" name="Stud. Mycol.">
        <title>101 Dothideomycetes genomes: a test case for predicting lifestyles and emergence of pathogens.</title>
        <authorList>
            <person name="Haridas S."/>
            <person name="Albert R."/>
            <person name="Binder M."/>
            <person name="Bloem J."/>
            <person name="Labutti K."/>
            <person name="Salamov A."/>
            <person name="Andreopoulos B."/>
            <person name="Baker S."/>
            <person name="Barry K."/>
            <person name="Bills G."/>
            <person name="Bluhm B."/>
            <person name="Cannon C."/>
            <person name="Castanera R."/>
            <person name="Culley D."/>
            <person name="Daum C."/>
            <person name="Ezra D."/>
            <person name="Gonzalez J."/>
            <person name="Henrissat B."/>
            <person name="Kuo A."/>
            <person name="Liang C."/>
            <person name="Lipzen A."/>
            <person name="Lutzoni F."/>
            <person name="Magnuson J."/>
            <person name="Mondo S."/>
            <person name="Nolan M."/>
            <person name="Ohm R."/>
            <person name="Pangilinan J."/>
            <person name="Park H.-J."/>
            <person name="Ramirez L."/>
            <person name="Alfaro M."/>
            <person name="Sun H."/>
            <person name="Tritt A."/>
            <person name="Yoshinaga Y."/>
            <person name="Zwiers L.-H."/>
            <person name="Turgeon B."/>
            <person name="Goodwin S."/>
            <person name="Spatafora J."/>
            <person name="Crous P."/>
            <person name="Grigoriev I."/>
        </authorList>
    </citation>
    <scope>NUCLEOTIDE SEQUENCE</scope>
    <source>
        <strain evidence="11">CBS 109.77</strain>
    </source>
</reference>
<dbReference type="PROSITE" id="PS51038">
    <property type="entry name" value="BAH"/>
    <property type="match status" value="1"/>
</dbReference>
<comment type="similarity">
    <text evidence="8">Belongs to the class I-like SAM-binding methyltransferase superfamily. C5-methyltransferase family.</text>
</comment>
<dbReference type="EC" id="2.1.1.37" evidence="2"/>
<dbReference type="Pfam" id="PF00145">
    <property type="entry name" value="DNA_methylase"/>
    <property type="match status" value="1"/>
</dbReference>
<dbReference type="Gene3D" id="3.40.50.150">
    <property type="entry name" value="Vaccinia Virus protein VP39"/>
    <property type="match status" value="1"/>
</dbReference>
<keyword evidence="12" id="KW-1185">Reference proteome</keyword>